<dbReference type="CTD" id="78774677"/>
<sequence>MLLVNSEEVNFYRPTNQNQFNRFVKHWIHGSNPRLQRMSLSIDFTNSVSRDVLLKGIRCMDTSEEIKRDISQRHWLSNCDMVQIRRKDGTPAVIATKDGHRSLNIHLIVMH</sequence>
<dbReference type="Pfam" id="PF07735">
    <property type="entry name" value="FBA_2"/>
    <property type="match status" value="1"/>
</dbReference>
<dbReference type="GeneID" id="78774677"/>
<dbReference type="Proteomes" id="UP000483820">
    <property type="component" value="Chromosome III"/>
</dbReference>
<dbReference type="PANTHER" id="PTHR22899">
    <property type="entry name" value="CYCLIN-RELATED F-BOX FAMILY"/>
    <property type="match status" value="1"/>
</dbReference>
<reference evidence="2 3" key="1">
    <citation type="submission" date="2019-12" db="EMBL/GenBank/DDBJ databases">
        <title>Chromosome-level assembly of the Caenorhabditis remanei genome.</title>
        <authorList>
            <person name="Teterina A.A."/>
            <person name="Willis J.H."/>
            <person name="Phillips P.C."/>
        </authorList>
    </citation>
    <scope>NUCLEOTIDE SEQUENCE [LARGE SCALE GENOMIC DNA]</scope>
    <source>
        <strain evidence="2 3">PX506</strain>
        <tissue evidence="2">Whole organism</tissue>
    </source>
</reference>
<dbReference type="AlphaFoldDB" id="A0A6A5H0D6"/>
<accession>A0A6A5H0D6</accession>
<evidence type="ECO:0000259" key="1">
    <source>
        <dbReference type="Pfam" id="PF07735"/>
    </source>
</evidence>
<evidence type="ECO:0000313" key="3">
    <source>
        <dbReference type="Proteomes" id="UP000483820"/>
    </source>
</evidence>
<feature type="domain" description="Sdz-33 F-box" evidence="1">
    <location>
        <begin position="1"/>
        <end position="40"/>
    </location>
</feature>
<dbReference type="RefSeq" id="XP_053586469.1">
    <property type="nucleotide sequence ID" value="XM_053726892.1"/>
</dbReference>
<protein>
    <recommendedName>
        <fullName evidence="1">Sdz-33 F-box domain-containing protein</fullName>
    </recommendedName>
</protein>
<gene>
    <name evidence="2" type="ORF">GCK72_008573</name>
</gene>
<dbReference type="EMBL" id="WUAV01000003">
    <property type="protein sequence ID" value="KAF1760325.1"/>
    <property type="molecule type" value="Genomic_DNA"/>
</dbReference>
<proteinExistence type="predicted"/>
<dbReference type="InterPro" id="IPR012885">
    <property type="entry name" value="F-box_Sdz-33"/>
</dbReference>
<comment type="caution">
    <text evidence="2">The sequence shown here is derived from an EMBL/GenBank/DDBJ whole genome shotgun (WGS) entry which is preliminary data.</text>
</comment>
<evidence type="ECO:0000313" key="2">
    <source>
        <dbReference type="EMBL" id="KAF1760325.1"/>
    </source>
</evidence>
<dbReference type="KEGG" id="crq:GCK72_008573"/>
<dbReference type="InterPro" id="IPR053222">
    <property type="entry name" value="Zygotic_Embryogenesis-Asso"/>
</dbReference>
<name>A0A6A5H0D6_CAERE</name>
<dbReference type="PANTHER" id="PTHR22899:SF0">
    <property type="entry name" value="F-BOX ASSOCIATED DOMAIN-CONTAINING PROTEIN-RELATED"/>
    <property type="match status" value="1"/>
</dbReference>
<organism evidence="2 3">
    <name type="scientific">Caenorhabditis remanei</name>
    <name type="common">Caenorhabditis vulgaris</name>
    <dbReference type="NCBI Taxonomy" id="31234"/>
    <lineage>
        <taxon>Eukaryota</taxon>
        <taxon>Metazoa</taxon>
        <taxon>Ecdysozoa</taxon>
        <taxon>Nematoda</taxon>
        <taxon>Chromadorea</taxon>
        <taxon>Rhabditida</taxon>
        <taxon>Rhabditina</taxon>
        <taxon>Rhabditomorpha</taxon>
        <taxon>Rhabditoidea</taxon>
        <taxon>Rhabditidae</taxon>
        <taxon>Peloderinae</taxon>
        <taxon>Caenorhabditis</taxon>
    </lineage>
</organism>